<dbReference type="GO" id="GO:0036054">
    <property type="term" value="F:protein-malonyllysine demalonylase activity"/>
    <property type="evidence" value="ECO:0007669"/>
    <property type="project" value="InterPro"/>
</dbReference>
<dbReference type="PANTHER" id="PTHR11085">
    <property type="entry name" value="NAD-DEPENDENT PROTEIN DEACYLASE SIRTUIN-5, MITOCHONDRIAL-RELATED"/>
    <property type="match status" value="1"/>
</dbReference>
<feature type="binding site" evidence="3">
    <location>
        <begin position="87"/>
        <end position="90"/>
    </location>
    <ligand>
        <name>NAD(+)</name>
        <dbReference type="ChEBI" id="CHEBI:57540"/>
    </ligand>
</feature>
<evidence type="ECO:0000256" key="4">
    <source>
        <dbReference type="PROSITE-ProRule" id="PRU00236"/>
    </source>
</evidence>
<dbReference type="Gene3D" id="3.30.1600.10">
    <property type="entry name" value="SIR2/SIRT2 'Small Domain"/>
    <property type="match status" value="1"/>
</dbReference>
<organism evidence="6 7">
    <name type="scientific">Poritiphilus flavus</name>
    <dbReference type="NCBI Taxonomy" id="2697053"/>
    <lineage>
        <taxon>Bacteria</taxon>
        <taxon>Pseudomonadati</taxon>
        <taxon>Bacteroidota</taxon>
        <taxon>Flavobacteriia</taxon>
        <taxon>Flavobacteriales</taxon>
        <taxon>Flavobacteriaceae</taxon>
        <taxon>Poritiphilus</taxon>
    </lineage>
</organism>
<comment type="function">
    <text evidence="3">NAD-dependent lysine deacetylase and desuccinylase that specifically removes acetyl and succinyl groups on target proteins. Modulates the activities of several proteins which are inactive in their acylated form.</text>
</comment>
<gene>
    <name evidence="3" type="primary">cobB</name>
    <name evidence="6" type="ORF">GTQ38_06820</name>
</gene>
<evidence type="ECO:0000256" key="3">
    <source>
        <dbReference type="HAMAP-Rule" id="MF_01121"/>
    </source>
</evidence>
<comment type="caution">
    <text evidence="3 4">Lacks conserved residue(s) required for the propagation of feature annotation.</text>
</comment>
<dbReference type="GO" id="GO:0005737">
    <property type="term" value="C:cytoplasm"/>
    <property type="evidence" value="ECO:0007669"/>
    <property type="project" value="UniProtKB-SubCell"/>
</dbReference>
<keyword evidence="2 3" id="KW-0520">NAD</keyword>
<dbReference type="InterPro" id="IPR003000">
    <property type="entry name" value="Sirtuin"/>
</dbReference>
<dbReference type="AlphaFoldDB" id="A0A6L9EAX2"/>
<comment type="subcellular location">
    <subcellularLocation>
        <location evidence="3">Cytoplasm</location>
    </subcellularLocation>
</comment>
<accession>A0A6L9EAX2</accession>
<dbReference type="GO" id="GO:0017136">
    <property type="term" value="F:histone deacetylase activity, NAD-dependent"/>
    <property type="evidence" value="ECO:0007669"/>
    <property type="project" value="TreeGrafter"/>
</dbReference>
<comment type="caution">
    <text evidence="6">The sequence shown here is derived from an EMBL/GenBank/DDBJ whole genome shotgun (WGS) entry which is preliminary data.</text>
</comment>
<dbReference type="CDD" id="cd01412">
    <property type="entry name" value="SIRT5_Af1_CobB"/>
    <property type="match status" value="1"/>
</dbReference>
<feature type="domain" description="Deacetylase sirtuin-type" evidence="5">
    <location>
        <begin position="1"/>
        <end position="228"/>
    </location>
</feature>
<dbReference type="InterPro" id="IPR029035">
    <property type="entry name" value="DHS-like_NAD/FAD-binding_dom"/>
</dbReference>
<reference evidence="6 7" key="1">
    <citation type="submission" date="2020-01" db="EMBL/GenBank/DDBJ databases">
        <title>Bacteria diversity of Porities sp.</title>
        <authorList>
            <person name="Wang G."/>
        </authorList>
    </citation>
    <scope>NUCLEOTIDE SEQUENCE [LARGE SCALE GENOMIC DNA]</scope>
    <source>
        <strain evidence="6 7">R33</strain>
    </source>
</reference>
<feature type="binding site" evidence="3">
    <location>
        <begin position="10"/>
        <end position="29"/>
    </location>
    <ligand>
        <name>NAD(+)</name>
        <dbReference type="ChEBI" id="CHEBI:57540"/>
    </ligand>
</feature>
<dbReference type="GO" id="GO:0036055">
    <property type="term" value="F:protein-succinyllysine desuccinylase activity"/>
    <property type="evidence" value="ECO:0007669"/>
    <property type="project" value="UniProtKB-UniRule"/>
</dbReference>
<dbReference type="SUPFAM" id="SSF52467">
    <property type="entry name" value="DHS-like NAD/FAD-binding domain"/>
    <property type="match status" value="1"/>
</dbReference>
<comment type="catalytic activity">
    <reaction evidence="3">
        <text>N(6)-succinyl-L-lysyl-[protein] + NAD(+) + H2O = 2''-O-succinyl-ADP-D-ribose + nicotinamide + L-lysyl-[protein]</text>
        <dbReference type="Rhea" id="RHEA:47668"/>
        <dbReference type="Rhea" id="RHEA-COMP:9752"/>
        <dbReference type="Rhea" id="RHEA-COMP:11877"/>
        <dbReference type="ChEBI" id="CHEBI:15377"/>
        <dbReference type="ChEBI" id="CHEBI:17154"/>
        <dbReference type="ChEBI" id="CHEBI:29969"/>
        <dbReference type="ChEBI" id="CHEBI:57540"/>
        <dbReference type="ChEBI" id="CHEBI:87830"/>
        <dbReference type="ChEBI" id="CHEBI:87832"/>
    </reaction>
</comment>
<feature type="binding site" evidence="3">
    <location>
        <position position="54"/>
    </location>
    <ligand>
        <name>substrate</name>
    </ligand>
</feature>
<evidence type="ECO:0000313" key="7">
    <source>
        <dbReference type="Proteomes" id="UP000475249"/>
    </source>
</evidence>
<comment type="catalytic activity">
    <reaction evidence="3">
        <text>N(6)-acetyl-L-lysyl-[protein] + NAD(+) + H2O = 2''-O-acetyl-ADP-D-ribose + nicotinamide + L-lysyl-[protein]</text>
        <dbReference type="Rhea" id="RHEA:43636"/>
        <dbReference type="Rhea" id="RHEA-COMP:9752"/>
        <dbReference type="Rhea" id="RHEA-COMP:10731"/>
        <dbReference type="ChEBI" id="CHEBI:15377"/>
        <dbReference type="ChEBI" id="CHEBI:17154"/>
        <dbReference type="ChEBI" id="CHEBI:29969"/>
        <dbReference type="ChEBI" id="CHEBI:57540"/>
        <dbReference type="ChEBI" id="CHEBI:61930"/>
        <dbReference type="ChEBI" id="CHEBI:83767"/>
        <dbReference type="EC" id="2.3.1.286"/>
    </reaction>
</comment>
<feature type="active site" description="Proton acceptor" evidence="3">
    <location>
        <position position="105"/>
    </location>
</feature>
<keyword evidence="1" id="KW-0808">Transferase</keyword>
<dbReference type="InterPro" id="IPR026591">
    <property type="entry name" value="Sirtuin_cat_small_dom_sf"/>
</dbReference>
<keyword evidence="3" id="KW-0963">Cytoplasm</keyword>
<name>A0A6L9EAX2_9FLAO</name>
<proteinExistence type="inferred from homology"/>
<evidence type="ECO:0000256" key="2">
    <source>
        <dbReference type="ARBA" id="ARBA00023027"/>
    </source>
</evidence>
<dbReference type="InterPro" id="IPR050134">
    <property type="entry name" value="NAD-dep_sirtuin_deacylases"/>
</dbReference>
<comment type="domain">
    <text evidence="3">2 residues (Tyr-54 and Arg-57) present in a large hydrophobic pocket are probably involved in substrate specificity. They are important for desuccinylation activity, but dispensable for deacetylation activity.</text>
</comment>
<feature type="binding site" evidence="3">
    <location>
        <position position="57"/>
    </location>
    <ligand>
        <name>substrate</name>
    </ligand>
</feature>
<dbReference type="Gene3D" id="3.40.50.1220">
    <property type="entry name" value="TPP-binding domain"/>
    <property type="match status" value="1"/>
</dbReference>
<protein>
    <recommendedName>
        <fullName evidence="3">NAD-dependent protein deacylase</fullName>
        <ecNumber evidence="3">2.3.1.286</ecNumber>
    </recommendedName>
    <alternativeName>
        <fullName evidence="3">Regulatory protein SIR2 homolog</fullName>
    </alternativeName>
</protein>
<dbReference type="Proteomes" id="UP000475249">
    <property type="component" value="Unassembled WGS sequence"/>
</dbReference>
<dbReference type="InterPro" id="IPR027546">
    <property type="entry name" value="Sirtuin_class_III"/>
</dbReference>
<dbReference type="EMBL" id="WXYO01000002">
    <property type="protein sequence ID" value="NAS11708.1"/>
    <property type="molecule type" value="Genomic_DNA"/>
</dbReference>
<keyword evidence="7" id="KW-1185">Reference proteome</keyword>
<evidence type="ECO:0000313" key="6">
    <source>
        <dbReference type="EMBL" id="NAS11708.1"/>
    </source>
</evidence>
<comment type="similarity">
    <text evidence="3">Belongs to the sirtuin family. Class III subfamily.</text>
</comment>
<feature type="binding site" evidence="3">
    <location>
        <position position="214"/>
    </location>
    <ligand>
        <name>NAD(+)</name>
        <dbReference type="ChEBI" id="CHEBI:57540"/>
    </ligand>
</feature>
<evidence type="ECO:0000256" key="1">
    <source>
        <dbReference type="ARBA" id="ARBA00022679"/>
    </source>
</evidence>
<dbReference type="EC" id="2.3.1.286" evidence="3"/>
<dbReference type="GO" id="GO:0070403">
    <property type="term" value="F:NAD+ binding"/>
    <property type="evidence" value="ECO:0007669"/>
    <property type="project" value="UniProtKB-UniRule"/>
</dbReference>
<dbReference type="PROSITE" id="PS50305">
    <property type="entry name" value="SIRTUIN"/>
    <property type="match status" value="1"/>
</dbReference>
<evidence type="ECO:0000259" key="5">
    <source>
        <dbReference type="PROSITE" id="PS50305"/>
    </source>
</evidence>
<dbReference type="PANTHER" id="PTHR11085:SF4">
    <property type="entry name" value="NAD-DEPENDENT PROTEIN DEACYLASE"/>
    <property type="match status" value="1"/>
</dbReference>
<feature type="binding site" evidence="3">
    <location>
        <begin position="169"/>
        <end position="171"/>
    </location>
    <ligand>
        <name>NAD(+)</name>
        <dbReference type="ChEBI" id="CHEBI:57540"/>
    </ligand>
</feature>
<dbReference type="HAMAP" id="MF_01121">
    <property type="entry name" value="Sirtuin_ClassIII"/>
    <property type="match status" value="1"/>
</dbReference>
<dbReference type="InterPro" id="IPR026590">
    <property type="entry name" value="Ssirtuin_cat_dom"/>
</dbReference>
<sequence>MHKRIVVLTGAGMSADSGLRTFRDADGLWEGHDVMEVASPHGFARNPELVLDFYNQRRKQLLEASPNAGHQALAKLEQYHSVSIITQNVDDLHERAGSKDVLHLHGELFKVRSTRGPEVMEWRKDLLLGDLCSDGFQLRPDIVWFGEEVPLLPKAAEITNSADILLIIGTSMQVYPAASLVHYAPPGIPIFFMDPKPNMSSSNFSNLEIIPERAAVGVPTLVERLIDTGT</sequence>
<dbReference type="Pfam" id="PF02146">
    <property type="entry name" value="SIR2"/>
    <property type="match status" value="1"/>
</dbReference>